<sequence>MRLLRRHKCLLAITGIVPDNFYSMSFLAKSGNLVILNVTPWLAN</sequence>
<evidence type="ECO:0000313" key="2">
    <source>
        <dbReference type="Proteomes" id="UP000033475"/>
    </source>
</evidence>
<dbReference type="Proteomes" id="UP000033475">
    <property type="component" value="Unassembled WGS sequence"/>
</dbReference>
<comment type="caution">
    <text evidence="1">The sequence shown here is derived from an EMBL/GenBank/DDBJ whole genome shotgun (WGS) entry which is preliminary data.</text>
</comment>
<reference evidence="1 2" key="1">
    <citation type="submission" date="2015-01" db="EMBL/GenBank/DDBJ databases">
        <title>Genome Sequencing of Rickettsiales.</title>
        <authorList>
            <person name="Daugherty S.C."/>
            <person name="Su Q."/>
            <person name="Abolude K."/>
            <person name="Beier-Sexton M."/>
            <person name="Carlyon J.A."/>
            <person name="Carter R."/>
            <person name="Day N.P."/>
            <person name="Dumler S.J."/>
            <person name="Dyachenko V."/>
            <person name="Godinez A."/>
            <person name="Kurtti T.J."/>
            <person name="Lichay M."/>
            <person name="Mullins K.E."/>
            <person name="Ott S."/>
            <person name="Pappas-Brown V."/>
            <person name="Paris D.H."/>
            <person name="Patel P."/>
            <person name="Richards A.L."/>
            <person name="Sadzewicz L."/>
            <person name="Sears K."/>
            <person name="Seidman D."/>
            <person name="Sengamalay N."/>
            <person name="Stenos J."/>
            <person name="Tallon L.J."/>
            <person name="Vincent G."/>
            <person name="Fraser C.M."/>
            <person name="Munderloh U."/>
            <person name="Dunning-Hotopp J.C."/>
        </authorList>
    </citation>
    <scope>NUCLEOTIDE SEQUENCE [LARGE SCALE GENOMIC DNA]</scope>
    <source>
        <strain evidence="1 2">Pedreira</strain>
    </source>
</reference>
<organism evidence="1 2">
    <name type="scientific">Rickettsia felis str. Pedreira</name>
    <dbReference type="NCBI Taxonomy" id="1359196"/>
    <lineage>
        <taxon>Bacteria</taxon>
        <taxon>Pseudomonadati</taxon>
        <taxon>Pseudomonadota</taxon>
        <taxon>Alphaproteobacteria</taxon>
        <taxon>Rickettsiales</taxon>
        <taxon>Rickettsiaceae</taxon>
        <taxon>Rickettsieae</taxon>
        <taxon>Rickettsia</taxon>
        <taxon>spotted fever group</taxon>
    </lineage>
</organism>
<gene>
    <name evidence="1" type="ORF">RFEPED_1045</name>
</gene>
<name>A0A0F3MVS2_RICFI</name>
<proteinExistence type="predicted"/>
<protein>
    <submittedName>
        <fullName evidence="1">Uncharacterized protein</fullName>
    </submittedName>
</protein>
<dbReference type="EMBL" id="LANQ01000001">
    <property type="protein sequence ID" value="KJV58654.1"/>
    <property type="molecule type" value="Genomic_DNA"/>
</dbReference>
<accession>A0A0F3MVS2</accession>
<dbReference type="AlphaFoldDB" id="A0A0F3MVS2"/>
<evidence type="ECO:0000313" key="1">
    <source>
        <dbReference type="EMBL" id="KJV58654.1"/>
    </source>
</evidence>